<comment type="caution">
    <text evidence="13">The sequence shown here is derived from an EMBL/GenBank/DDBJ whole genome shotgun (WGS) entry which is preliminary data.</text>
</comment>
<evidence type="ECO:0000259" key="12">
    <source>
        <dbReference type="PROSITE" id="PS51880"/>
    </source>
</evidence>
<dbReference type="InterPro" id="IPR012675">
    <property type="entry name" value="Beta-grasp_dom_sf"/>
</dbReference>
<evidence type="ECO:0000256" key="6">
    <source>
        <dbReference type="ARBA" id="ARBA00032407"/>
    </source>
</evidence>
<dbReference type="Gene3D" id="3.10.20.30">
    <property type="match status" value="1"/>
</dbReference>
<dbReference type="SUPFAM" id="SSF81301">
    <property type="entry name" value="Nucleotidyltransferase"/>
    <property type="match status" value="1"/>
</dbReference>
<keyword evidence="4" id="KW-0547">Nucleotide-binding</keyword>
<evidence type="ECO:0000313" key="13">
    <source>
        <dbReference type="EMBL" id="MDQ0254260.1"/>
    </source>
</evidence>
<keyword evidence="4" id="KW-0342">GTP-binding</keyword>
<dbReference type="Gene3D" id="1.10.3210.10">
    <property type="entry name" value="Hypothetical protein af1432"/>
    <property type="match status" value="1"/>
</dbReference>
<dbReference type="InterPro" id="IPR007685">
    <property type="entry name" value="RelA_SpoT"/>
</dbReference>
<dbReference type="Pfam" id="PF13328">
    <property type="entry name" value="HD_4"/>
    <property type="match status" value="1"/>
</dbReference>
<name>A0ABT9ZVW6_9BACI</name>
<accession>A0ABT9ZVW6</accession>
<dbReference type="SUPFAM" id="SSF81271">
    <property type="entry name" value="TGS-like"/>
    <property type="match status" value="1"/>
</dbReference>
<dbReference type="SMART" id="SM00471">
    <property type="entry name" value="HDc"/>
    <property type="match status" value="1"/>
</dbReference>
<dbReference type="EC" id="2.7.6.5" evidence="2"/>
<sequence length="726" mass="83548">MTSEQVLEKASEYLSEKDVAFLKKAYEVAEHAHREQFRKSGEPYIWHPVQVAGILVDLGMDPNTVAAAFLHDVVEDTNVSLSEIEEEFGNEVAMLVDGVTKLGKIKYKSKEEQQAENHRKMFVAMAKDIRVILIKLADRLHNMRTLKHLPPEKQRRIANETLEIFAPLAHRLGISKIKWELEDTALRYLNPQQYYRIVNLMKKKRAEREEYIEEVQQKIRERLESVNVKAEIHGRAKHIYSIYRKMALQNKQFNEIYDLLAVRIIVESIKDCYAVLGIIHTHWKPMPGRFKDYIAMPKANMYQSLHTTVIGPKGDPLEVQIRSEDMHKVAEFGVAAHWAYKEGRTVKNAESLETKMSWFREILEWQNDTNDAQEFMESLKIDLFSDMVFVFTPKGDVIELPKGSVPLDFAFRIHTEVGSRCIGAKVNGKMVPLDHRLQTGDIVEVLTSKHSYGPSQDWLKITQSSHAKNKIRQWFKKERREENVEKGREMIEKEIEKKGYSLKEVMKAENIERVANKFNFTGEEDMYAAVGYGGITAAQIVTRLTDTIRKQQDEIQENLPLKEAVQELKTFDTTKKTSVGVRVKGIDNLLIRLSRCCNPVPGDDIVGYITKGRGVSIHRSDCPNINTEEAQTRLLPVEWEGDIQHSKNYNVDIEISGFDRRGLLNEVLQAVAETKTNINAVSGRSDKNKMATIHMTISIQNVAHLQRVVERIKQISDIYSVRRIMH</sequence>
<dbReference type="SUPFAM" id="SSF55021">
    <property type="entry name" value="ACT-like"/>
    <property type="match status" value="1"/>
</dbReference>
<protein>
    <recommendedName>
        <fullName evidence="3">GTP pyrophosphokinase</fullName>
        <ecNumber evidence="2">2.7.6.5</ecNumber>
    </recommendedName>
    <alternativeName>
        <fullName evidence="6">(p)ppGpp synthase</fullName>
    </alternativeName>
    <alternativeName>
        <fullName evidence="5">ATP:GTP 3'-pyrophosphotransferase</fullName>
    </alternativeName>
    <alternativeName>
        <fullName evidence="7">ppGpp synthase I</fullName>
    </alternativeName>
</protein>
<gene>
    <name evidence="13" type="ORF">J2S74_001635</name>
</gene>
<dbReference type="PROSITE" id="PS51880">
    <property type="entry name" value="TGS"/>
    <property type="match status" value="1"/>
</dbReference>
<dbReference type="Pfam" id="PF13291">
    <property type="entry name" value="ACT_4"/>
    <property type="match status" value="1"/>
</dbReference>
<comment type="function">
    <text evidence="9">In eubacteria ppGpp (guanosine 3'-diphosphate 5'-diphosphate) is a mediator of the stringent response that coordinates a variety of cellular activities in response to changes in nutritional abundance.</text>
</comment>
<evidence type="ECO:0000256" key="8">
    <source>
        <dbReference type="ARBA" id="ARBA00048244"/>
    </source>
</evidence>
<dbReference type="InterPro" id="IPR003607">
    <property type="entry name" value="HD/PDEase_dom"/>
</dbReference>
<feature type="domain" description="HD" evidence="11">
    <location>
        <begin position="44"/>
        <end position="143"/>
    </location>
</feature>
<dbReference type="CDD" id="cd01668">
    <property type="entry name" value="TGS_RSH"/>
    <property type="match status" value="1"/>
</dbReference>
<dbReference type="InterPro" id="IPR033655">
    <property type="entry name" value="TGS_RelA/SpoT"/>
</dbReference>
<dbReference type="CDD" id="cd04876">
    <property type="entry name" value="ACT_RelA-SpoT"/>
    <property type="match status" value="1"/>
</dbReference>
<dbReference type="InterPro" id="IPR045600">
    <property type="entry name" value="RelA/SpoT_AH_RIS"/>
</dbReference>
<proteinExistence type="inferred from homology"/>
<evidence type="ECO:0000256" key="5">
    <source>
        <dbReference type="ARBA" id="ARBA00029754"/>
    </source>
</evidence>
<evidence type="ECO:0000256" key="1">
    <source>
        <dbReference type="ARBA" id="ARBA00004976"/>
    </source>
</evidence>
<dbReference type="CDD" id="cd05399">
    <property type="entry name" value="NT_Rel-Spo_like"/>
    <property type="match status" value="1"/>
</dbReference>
<dbReference type="PANTHER" id="PTHR21262">
    <property type="entry name" value="GUANOSINE-3',5'-BIS DIPHOSPHATE 3'-PYROPHOSPHOHYDROLASE"/>
    <property type="match status" value="1"/>
</dbReference>
<dbReference type="SUPFAM" id="SSF109604">
    <property type="entry name" value="HD-domain/PDEase-like"/>
    <property type="match status" value="1"/>
</dbReference>
<dbReference type="CDD" id="cd00077">
    <property type="entry name" value="HDc"/>
    <property type="match status" value="1"/>
</dbReference>
<dbReference type="InterPro" id="IPR004095">
    <property type="entry name" value="TGS"/>
</dbReference>
<dbReference type="InterPro" id="IPR012676">
    <property type="entry name" value="TGS-like"/>
</dbReference>
<feature type="domain" description="ACT" evidence="10">
    <location>
        <begin position="652"/>
        <end position="726"/>
    </location>
</feature>
<keyword evidence="14" id="KW-1185">Reference proteome</keyword>
<comment type="similarity">
    <text evidence="9">Belongs to the relA/spoT family.</text>
</comment>
<dbReference type="InterPro" id="IPR002912">
    <property type="entry name" value="ACT_dom"/>
</dbReference>
<evidence type="ECO:0000256" key="9">
    <source>
        <dbReference type="RuleBase" id="RU003847"/>
    </source>
</evidence>
<dbReference type="Gene3D" id="3.30.70.260">
    <property type="match status" value="1"/>
</dbReference>
<dbReference type="Pfam" id="PF02824">
    <property type="entry name" value="TGS"/>
    <property type="match status" value="1"/>
</dbReference>
<evidence type="ECO:0000256" key="4">
    <source>
        <dbReference type="ARBA" id="ARBA00023134"/>
    </source>
</evidence>
<evidence type="ECO:0000259" key="10">
    <source>
        <dbReference type="PROSITE" id="PS51671"/>
    </source>
</evidence>
<dbReference type="Pfam" id="PF19296">
    <property type="entry name" value="RelA_AH_RIS"/>
    <property type="match status" value="1"/>
</dbReference>
<dbReference type="InterPro" id="IPR006674">
    <property type="entry name" value="HD_domain"/>
</dbReference>
<keyword evidence="13" id="KW-0808">Transferase</keyword>
<dbReference type="InterPro" id="IPR043519">
    <property type="entry name" value="NT_sf"/>
</dbReference>
<evidence type="ECO:0000256" key="7">
    <source>
        <dbReference type="ARBA" id="ARBA00033308"/>
    </source>
</evidence>
<dbReference type="RefSeq" id="WP_307323976.1">
    <property type="nucleotide sequence ID" value="NZ_JAUSUG010000005.1"/>
</dbReference>
<dbReference type="GO" id="GO:0008728">
    <property type="term" value="F:GTP diphosphokinase activity"/>
    <property type="evidence" value="ECO:0007669"/>
    <property type="project" value="UniProtKB-EC"/>
</dbReference>
<organism evidence="13 14">
    <name type="scientific">Evansella vedderi</name>
    <dbReference type="NCBI Taxonomy" id="38282"/>
    <lineage>
        <taxon>Bacteria</taxon>
        <taxon>Bacillati</taxon>
        <taxon>Bacillota</taxon>
        <taxon>Bacilli</taxon>
        <taxon>Bacillales</taxon>
        <taxon>Bacillaceae</taxon>
        <taxon>Evansella</taxon>
    </lineage>
</organism>
<dbReference type="InterPro" id="IPR004811">
    <property type="entry name" value="RelA/Spo_fam"/>
</dbReference>
<dbReference type="NCBIfam" id="TIGR00691">
    <property type="entry name" value="spoT_relA"/>
    <property type="match status" value="1"/>
</dbReference>
<dbReference type="PROSITE" id="PS51671">
    <property type="entry name" value="ACT"/>
    <property type="match status" value="1"/>
</dbReference>
<dbReference type="Pfam" id="PF04607">
    <property type="entry name" value="RelA_SpoT"/>
    <property type="match status" value="1"/>
</dbReference>
<dbReference type="Gene3D" id="3.30.460.10">
    <property type="entry name" value="Beta Polymerase, domain 2"/>
    <property type="match status" value="1"/>
</dbReference>
<dbReference type="SMART" id="SM00954">
    <property type="entry name" value="RelA_SpoT"/>
    <property type="match status" value="1"/>
</dbReference>
<comment type="catalytic activity">
    <reaction evidence="8">
        <text>GTP + ATP = guanosine 3'-diphosphate 5'-triphosphate + AMP</text>
        <dbReference type="Rhea" id="RHEA:22088"/>
        <dbReference type="ChEBI" id="CHEBI:30616"/>
        <dbReference type="ChEBI" id="CHEBI:37565"/>
        <dbReference type="ChEBI" id="CHEBI:142410"/>
        <dbReference type="ChEBI" id="CHEBI:456215"/>
        <dbReference type="EC" id="2.7.6.5"/>
    </reaction>
</comment>
<evidence type="ECO:0000256" key="3">
    <source>
        <dbReference type="ARBA" id="ARBA00019852"/>
    </source>
</evidence>
<comment type="pathway">
    <text evidence="1">Purine metabolism; ppGpp biosynthesis; ppGpp from GTP: step 1/2.</text>
</comment>
<evidence type="ECO:0000256" key="2">
    <source>
        <dbReference type="ARBA" id="ARBA00013251"/>
    </source>
</evidence>
<evidence type="ECO:0000259" key="11">
    <source>
        <dbReference type="PROSITE" id="PS51831"/>
    </source>
</evidence>
<evidence type="ECO:0000313" key="14">
    <source>
        <dbReference type="Proteomes" id="UP001230005"/>
    </source>
</evidence>
<feature type="domain" description="TGS" evidence="12">
    <location>
        <begin position="386"/>
        <end position="447"/>
    </location>
</feature>
<dbReference type="PANTHER" id="PTHR21262:SF31">
    <property type="entry name" value="GTP PYROPHOSPHOKINASE"/>
    <property type="match status" value="1"/>
</dbReference>
<dbReference type="Proteomes" id="UP001230005">
    <property type="component" value="Unassembled WGS sequence"/>
</dbReference>
<dbReference type="PROSITE" id="PS51831">
    <property type="entry name" value="HD"/>
    <property type="match status" value="1"/>
</dbReference>
<dbReference type="InterPro" id="IPR045865">
    <property type="entry name" value="ACT-like_dom_sf"/>
</dbReference>
<dbReference type="EMBL" id="JAUSUG010000005">
    <property type="protein sequence ID" value="MDQ0254260.1"/>
    <property type="molecule type" value="Genomic_DNA"/>
</dbReference>
<reference evidence="13 14" key="1">
    <citation type="submission" date="2023-07" db="EMBL/GenBank/DDBJ databases">
        <title>Genomic Encyclopedia of Type Strains, Phase IV (KMG-IV): sequencing the most valuable type-strain genomes for metagenomic binning, comparative biology and taxonomic classification.</title>
        <authorList>
            <person name="Goeker M."/>
        </authorList>
    </citation>
    <scope>NUCLEOTIDE SEQUENCE [LARGE SCALE GENOMIC DNA]</scope>
    <source>
        <strain evidence="13 14">DSM 9768</strain>
    </source>
</reference>